<feature type="compositionally biased region" description="Polar residues" evidence="1">
    <location>
        <begin position="169"/>
        <end position="179"/>
    </location>
</feature>
<dbReference type="KEGG" id="axy:AXYL_06805"/>
<sequence>MTTDTHRDSGQVDLPSDTTSDSQPGPEAGQPDAWATASHQDGDPEGQLPPEDRLHPEHHDPDGDLERGSEEGQFDEEDPEEKAKRRKRADWIFRIGSAVFVCAVVVGGYLFLRPSAPSEPSAQLAESSIRTPVPAKAPTAPASATAATVPAMAPAAAAPTPTSVSTPAERQQGQPTQQDFEFGGRVQESELGGAEFEDGHVNSDRAADPRQALDVVPPAVLGVASTNMQGSATASSARDLGGKVDLVAANVVELNKQMEILQGRLAAMEGGQAAILAKLSQVADKIPEKVQSNPAAAKAPARVVEPKPARATAAAAGPKRTATSGEAKSGKLAGLWVKGAYPTTGGDTQIAWVMNEQNQLEATVRVGAVVRGARVTGFDGMKVITTAGTIQPR</sequence>
<dbReference type="OrthoDB" id="9994560at2"/>
<keyword evidence="2" id="KW-0472">Membrane</keyword>
<dbReference type="RefSeq" id="WP_013397275.1">
    <property type="nucleotide sequence ID" value="NC_014642.1"/>
</dbReference>
<feature type="compositionally biased region" description="Low complexity" evidence="1">
    <location>
        <begin position="309"/>
        <end position="323"/>
    </location>
</feature>
<feature type="region of interest" description="Disordered" evidence="1">
    <location>
        <begin position="291"/>
        <end position="327"/>
    </location>
</feature>
<dbReference type="HOGENOM" id="CLU_701369_0_0_4"/>
<reference evidence="4" key="1">
    <citation type="journal article" date="2011" name="J. Bacteriol.">
        <title>Complete genome sequence of the haloaromatic acid-degrading bacterium Achromobacter xylosoxidans A8.</title>
        <authorList>
            <person name="Strnad H."/>
            <person name="Ridl J."/>
            <person name="Paces J."/>
            <person name="Kolar M."/>
            <person name="Vlcek C."/>
            <person name="Paces V."/>
        </authorList>
    </citation>
    <scope>NUCLEOTIDE SEQUENCE [LARGE SCALE GENOMIC DNA]</scope>
    <source>
        <strain evidence="4">A8</strain>
        <plasmid evidence="4">pA82</plasmid>
    </source>
</reference>
<feature type="compositionally biased region" description="Basic and acidic residues" evidence="1">
    <location>
        <begin position="50"/>
        <end position="70"/>
    </location>
</feature>
<dbReference type="Proteomes" id="UP000006876">
    <property type="component" value="Plasmid pA82"/>
</dbReference>
<dbReference type="EMBL" id="CP002289">
    <property type="protein sequence ID" value="ADP20087.1"/>
    <property type="molecule type" value="Genomic_DNA"/>
</dbReference>
<feature type="compositionally biased region" description="Basic and acidic residues" evidence="1">
    <location>
        <begin position="1"/>
        <end position="10"/>
    </location>
</feature>
<feature type="transmembrane region" description="Helical" evidence="2">
    <location>
        <begin position="91"/>
        <end position="112"/>
    </location>
</feature>
<gene>
    <name evidence="3" type="ordered locus">AXYL_06805</name>
</gene>
<proteinExistence type="predicted"/>
<dbReference type="AlphaFoldDB" id="E3HYD3"/>
<evidence type="ECO:0000313" key="3">
    <source>
        <dbReference type="EMBL" id="ADP20087.1"/>
    </source>
</evidence>
<feature type="region of interest" description="Disordered" evidence="1">
    <location>
        <begin position="117"/>
        <end position="179"/>
    </location>
</feature>
<organism evidence="3 4">
    <name type="scientific">Achromobacter xylosoxidans (strain A8)</name>
    <dbReference type="NCBI Taxonomy" id="762376"/>
    <lineage>
        <taxon>Bacteria</taxon>
        <taxon>Pseudomonadati</taxon>
        <taxon>Pseudomonadota</taxon>
        <taxon>Betaproteobacteria</taxon>
        <taxon>Burkholderiales</taxon>
        <taxon>Alcaligenaceae</taxon>
        <taxon>Achromobacter</taxon>
    </lineage>
</organism>
<accession>E3HYD3</accession>
<evidence type="ECO:0000256" key="2">
    <source>
        <dbReference type="SAM" id="Phobius"/>
    </source>
</evidence>
<protein>
    <submittedName>
        <fullName evidence="3">Uncharacterized protein</fullName>
    </submittedName>
</protein>
<evidence type="ECO:0000313" key="4">
    <source>
        <dbReference type="Proteomes" id="UP000006876"/>
    </source>
</evidence>
<keyword evidence="2" id="KW-0812">Transmembrane</keyword>
<geneLocation type="plasmid" evidence="3 4">
    <name>pA82</name>
</geneLocation>
<evidence type="ECO:0000256" key="1">
    <source>
        <dbReference type="SAM" id="MobiDB-lite"/>
    </source>
</evidence>
<keyword evidence="3" id="KW-0614">Plasmid</keyword>
<feature type="compositionally biased region" description="Low complexity" evidence="1">
    <location>
        <begin position="131"/>
        <end position="168"/>
    </location>
</feature>
<feature type="region of interest" description="Disordered" evidence="1">
    <location>
        <begin position="1"/>
        <end position="86"/>
    </location>
</feature>
<name>E3HYD3_ACHXA</name>
<feature type="compositionally biased region" description="Polar residues" evidence="1">
    <location>
        <begin position="118"/>
        <end position="130"/>
    </location>
</feature>
<keyword evidence="2" id="KW-1133">Transmembrane helix</keyword>